<accession>A0A9P6GGY7</accession>
<gene>
    <name evidence="2" type="ORF">PMIN01_06573</name>
</gene>
<dbReference type="OrthoDB" id="4216928at2759"/>
<evidence type="ECO:0000313" key="3">
    <source>
        <dbReference type="Proteomes" id="UP000756921"/>
    </source>
</evidence>
<organism evidence="2 3">
    <name type="scientific">Paraphaeosphaeria minitans</name>
    <dbReference type="NCBI Taxonomy" id="565426"/>
    <lineage>
        <taxon>Eukaryota</taxon>
        <taxon>Fungi</taxon>
        <taxon>Dikarya</taxon>
        <taxon>Ascomycota</taxon>
        <taxon>Pezizomycotina</taxon>
        <taxon>Dothideomycetes</taxon>
        <taxon>Pleosporomycetidae</taxon>
        <taxon>Pleosporales</taxon>
        <taxon>Massarineae</taxon>
        <taxon>Didymosphaeriaceae</taxon>
        <taxon>Paraphaeosphaeria</taxon>
    </lineage>
</organism>
<proteinExistence type="predicted"/>
<dbReference type="AlphaFoldDB" id="A0A9P6GGY7"/>
<feature type="region of interest" description="Disordered" evidence="1">
    <location>
        <begin position="125"/>
        <end position="145"/>
    </location>
</feature>
<feature type="compositionally biased region" description="Low complexity" evidence="1">
    <location>
        <begin position="125"/>
        <end position="138"/>
    </location>
</feature>
<dbReference type="EMBL" id="WJXW01000006">
    <property type="protein sequence ID" value="KAF9735168.1"/>
    <property type="molecule type" value="Genomic_DNA"/>
</dbReference>
<keyword evidence="3" id="KW-1185">Reference proteome</keyword>
<evidence type="ECO:0000313" key="2">
    <source>
        <dbReference type="EMBL" id="KAF9735168.1"/>
    </source>
</evidence>
<reference evidence="2" key="1">
    <citation type="journal article" date="2020" name="Mol. Plant Microbe Interact.">
        <title>Genome Sequence of the Biocontrol Agent Coniothyrium minitans strain Conio (IMI 134523).</title>
        <authorList>
            <person name="Patel D."/>
            <person name="Shittu T.A."/>
            <person name="Baroncelli R."/>
            <person name="Muthumeenakshi S."/>
            <person name="Osborne T.H."/>
            <person name="Janganan T.K."/>
            <person name="Sreenivasaprasad S."/>
        </authorList>
    </citation>
    <scope>NUCLEOTIDE SEQUENCE</scope>
    <source>
        <strain evidence="2">Conio</strain>
    </source>
</reference>
<evidence type="ECO:0008006" key="4">
    <source>
        <dbReference type="Google" id="ProtNLM"/>
    </source>
</evidence>
<comment type="caution">
    <text evidence="2">The sequence shown here is derived from an EMBL/GenBank/DDBJ whole genome shotgun (WGS) entry which is preliminary data.</text>
</comment>
<sequence length="404" mass="45588">MTMTTTTPTTTRLGLHLTYYYYTVFLRSPCFNGNARIHILDTRKKSCKQCVKAKRRCDLGYSCCKRGFSKSLDCAYPNASVREAEVVIRQRTPDLAPLGHVGDSNLIGLQPAGCDFDPAILPVSTLDSNPSSSPESWSDVVRDGEKEQDARNRQVLFWERGQEPAVSRQVLPKMWAPSWLNEDQLLFMPTAFQDSISLSALYLAKTKQNAPILTKSIDGKINALIARSNGWSLQEHLAAVQALIVYQIIRLFDGDLGQAGTAARQNQLLELWTAHLWKRSFTQPIAFSKSWDAWVFYESLRRTVMISVFMRGGWNALTQHGLCDQVPVLARLPLSKGDGFWKVGEEEFDRRAAWVDGRDQLIAYGDFSQDWKPGEDVGELTEFQRLLLAACRGHTDPRLYLDGM</sequence>
<dbReference type="Proteomes" id="UP000756921">
    <property type="component" value="Unassembled WGS sequence"/>
</dbReference>
<name>A0A9P6GGY7_9PLEO</name>
<evidence type="ECO:0000256" key="1">
    <source>
        <dbReference type="SAM" id="MobiDB-lite"/>
    </source>
</evidence>
<protein>
    <recommendedName>
        <fullName evidence="4">Zn(2)-C6 fungal-type domain-containing protein</fullName>
    </recommendedName>
</protein>